<reference evidence="2" key="1">
    <citation type="journal article" date="2021" name="PeerJ">
        <title>Extensive microbial diversity within the chicken gut microbiome revealed by metagenomics and culture.</title>
        <authorList>
            <person name="Gilroy R."/>
            <person name="Ravi A."/>
            <person name="Getino M."/>
            <person name="Pursley I."/>
            <person name="Horton D.L."/>
            <person name="Alikhan N.F."/>
            <person name="Baker D."/>
            <person name="Gharbi K."/>
            <person name="Hall N."/>
            <person name="Watson M."/>
            <person name="Adriaenssens E.M."/>
            <person name="Foster-Nyarko E."/>
            <person name="Jarju S."/>
            <person name="Secka A."/>
            <person name="Antonio M."/>
            <person name="Oren A."/>
            <person name="Chaudhuri R.R."/>
            <person name="La Ragione R."/>
            <person name="Hildebrand F."/>
            <person name="Pallen M.J."/>
        </authorList>
    </citation>
    <scope>NUCLEOTIDE SEQUENCE</scope>
    <source>
        <strain evidence="2">ChiBcec21-2208</strain>
    </source>
</reference>
<dbReference type="InterPro" id="IPR027024">
    <property type="entry name" value="UCP027386_ABC_sbc_TM0202"/>
</dbReference>
<protein>
    <submittedName>
        <fullName evidence="2">ABC transporter substrate-binding protein</fullName>
    </submittedName>
</protein>
<sequence>MMFKRILSAVTAAALCVALAGCGSSATSSSSQAATAESAPAVTPAPEATASPETAAEGLRVAGLKGPTTMGLVNLMNSEEGADYTFTMYGAADEIVPLLVKGELDAAAIPANLAATLYQKTNGAVEVACVNTLGVLYILENGDSVQSVADLKGQTIVTTGKGTTPEYVLRYVLSQNGIDPDADVTIEYCSEATEALSQVQAGQATIAMLPQPFVTSALSQVEGLRVALDMNDEWEKVAGSQLVTGVLVVRKDAVEAGPDAFTAFLDGYAASVEAANTDLEGTAALCESYGIVAKAALAQKALPECNIVFETGEQMKTDLVNYFQVLYDADPASVGGALPGDDFYYGL</sequence>
<dbReference type="SUPFAM" id="SSF53850">
    <property type="entry name" value="Periplasmic binding protein-like II"/>
    <property type="match status" value="1"/>
</dbReference>
<dbReference type="AlphaFoldDB" id="A0A921IMK2"/>
<keyword evidence="1" id="KW-0732">Signal</keyword>
<reference evidence="2" key="2">
    <citation type="submission" date="2021-09" db="EMBL/GenBank/DDBJ databases">
        <authorList>
            <person name="Gilroy R."/>
        </authorList>
    </citation>
    <scope>NUCLEOTIDE SEQUENCE</scope>
    <source>
        <strain evidence="2">ChiBcec21-2208</strain>
    </source>
</reference>
<comment type="caution">
    <text evidence="2">The sequence shown here is derived from an EMBL/GenBank/DDBJ whole genome shotgun (WGS) entry which is preliminary data.</text>
</comment>
<dbReference type="EMBL" id="DYVE01000208">
    <property type="protein sequence ID" value="HJG28567.1"/>
    <property type="molecule type" value="Genomic_DNA"/>
</dbReference>
<evidence type="ECO:0000313" key="2">
    <source>
        <dbReference type="EMBL" id="HJG28567.1"/>
    </source>
</evidence>
<organism evidence="2 3">
    <name type="scientific">Subdoligranulum variabile</name>
    <dbReference type="NCBI Taxonomy" id="214851"/>
    <lineage>
        <taxon>Bacteria</taxon>
        <taxon>Bacillati</taxon>
        <taxon>Bacillota</taxon>
        <taxon>Clostridia</taxon>
        <taxon>Eubacteriales</taxon>
        <taxon>Oscillospiraceae</taxon>
        <taxon>Subdoligranulum</taxon>
    </lineage>
</organism>
<proteinExistence type="predicted"/>
<gene>
    <name evidence="2" type="ORF">K8V20_08000</name>
</gene>
<dbReference type="PANTHER" id="PTHR30024">
    <property type="entry name" value="ALIPHATIC SULFONATES-BINDING PROTEIN-RELATED"/>
    <property type="match status" value="1"/>
</dbReference>
<dbReference type="Proteomes" id="UP000782880">
    <property type="component" value="Unassembled WGS sequence"/>
</dbReference>
<dbReference type="PIRSF" id="PIRSF027386">
    <property type="entry name" value="UCP027386_ABC_sbc_TM0202"/>
    <property type="match status" value="1"/>
</dbReference>
<dbReference type="PANTHER" id="PTHR30024:SF46">
    <property type="entry name" value="ABC TRANSPORTER, SUBSTRATE-BINDING LIPOPROTEIN"/>
    <property type="match status" value="1"/>
</dbReference>
<name>A0A921IMK2_9FIRM</name>
<dbReference type="Pfam" id="PF12974">
    <property type="entry name" value="Phosphonate-bd"/>
    <property type="match status" value="1"/>
</dbReference>
<evidence type="ECO:0000313" key="3">
    <source>
        <dbReference type="Proteomes" id="UP000782880"/>
    </source>
</evidence>
<accession>A0A921IMK2</accession>
<dbReference type="PROSITE" id="PS51257">
    <property type="entry name" value="PROKAR_LIPOPROTEIN"/>
    <property type="match status" value="1"/>
</dbReference>
<evidence type="ECO:0000256" key="1">
    <source>
        <dbReference type="SAM" id="SignalP"/>
    </source>
</evidence>
<dbReference type="Gene3D" id="3.40.190.10">
    <property type="entry name" value="Periplasmic binding protein-like II"/>
    <property type="match status" value="2"/>
</dbReference>
<feature type="chain" id="PRO_5036735230" evidence="1">
    <location>
        <begin position="34"/>
        <end position="347"/>
    </location>
</feature>
<feature type="signal peptide" evidence="1">
    <location>
        <begin position="1"/>
        <end position="33"/>
    </location>
</feature>